<organism evidence="21 22">
    <name type="scientific">Hydrogenibacillus schlegelii</name>
    <name type="common">Bacillus schlegelii</name>
    <dbReference type="NCBI Taxonomy" id="1484"/>
    <lineage>
        <taxon>Bacteria</taxon>
        <taxon>Bacillati</taxon>
        <taxon>Bacillota</taxon>
        <taxon>Bacilli</taxon>
        <taxon>Bacillales</taxon>
        <taxon>Bacillales Family X. Incertae Sedis</taxon>
        <taxon>Hydrogenibacillus</taxon>
    </lineage>
</organism>
<feature type="binding site" evidence="18">
    <location>
        <position position="32"/>
    </location>
    <ligand>
        <name>a divalent metal cation</name>
        <dbReference type="ChEBI" id="CHEBI:60240"/>
    </ligand>
</feature>
<evidence type="ECO:0000256" key="14">
    <source>
        <dbReference type="ARBA" id="ARBA00023264"/>
    </source>
</evidence>
<evidence type="ECO:0000256" key="19">
    <source>
        <dbReference type="SAM" id="Phobius"/>
    </source>
</evidence>
<feature type="binding site" evidence="17">
    <location>
        <position position="80"/>
    </location>
    <ligand>
        <name>ATP</name>
        <dbReference type="ChEBI" id="CHEBI:30616"/>
    </ligand>
</feature>
<feature type="transmembrane region" description="Helical" evidence="19">
    <location>
        <begin position="100"/>
        <end position="125"/>
    </location>
</feature>
<evidence type="ECO:0000256" key="11">
    <source>
        <dbReference type="ARBA" id="ARBA00023098"/>
    </source>
</evidence>
<name>A0A179IRV9_HYDSH</name>
<dbReference type="GO" id="GO:0016301">
    <property type="term" value="F:kinase activity"/>
    <property type="evidence" value="ECO:0007669"/>
    <property type="project" value="UniProtKB-KW"/>
</dbReference>
<evidence type="ECO:0000256" key="8">
    <source>
        <dbReference type="ARBA" id="ARBA00022777"/>
    </source>
</evidence>
<dbReference type="PROSITE" id="PS01069">
    <property type="entry name" value="DAGK_PROKAR"/>
    <property type="match status" value="1"/>
</dbReference>
<comment type="subcellular location">
    <subcellularLocation>
        <location evidence="1">Cell membrane</location>
        <topology evidence="1">Multi-pass membrane protein</topology>
    </subcellularLocation>
</comment>
<dbReference type="OrthoDB" id="9789934at2"/>
<accession>A0A179IRV9</accession>
<feature type="transmembrane region" description="Helical" evidence="19">
    <location>
        <begin position="166"/>
        <end position="185"/>
    </location>
</feature>
<comment type="caution">
    <text evidence="21">The sequence shown here is derived from an EMBL/GenBank/DDBJ whole genome shotgun (WGS) entry which is preliminary data.</text>
</comment>
<feature type="binding site" evidence="16">
    <location>
        <position position="13"/>
    </location>
    <ligand>
        <name>substrate</name>
    </ligand>
</feature>
<dbReference type="Gene3D" id="1.10.287.3610">
    <property type="match status" value="1"/>
</dbReference>
<evidence type="ECO:0000313" key="21">
    <source>
        <dbReference type="EMBL" id="OAR05437.1"/>
    </source>
</evidence>
<feature type="binding site" evidence="17">
    <location>
        <position position="32"/>
    </location>
    <ligand>
        <name>ATP</name>
        <dbReference type="ChEBI" id="CHEBI:30616"/>
    </ligand>
</feature>
<evidence type="ECO:0000256" key="6">
    <source>
        <dbReference type="ARBA" id="ARBA00022692"/>
    </source>
</evidence>
<evidence type="ECO:0000256" key="15">
    <source>
        <dbReference type="PIRSR" id="PIRSR600829-1"/>
    </source>
</evidence>
<protein>
    <submittedName>
        <fullName evidence="20">Diacylglycerol kinase family protein</fullName>
    </submittedName>
</protein>
<evidence type="ECO:0000256" key="3">
    <source>
        <dbReference type="ARBA" id="ARBA00022475"/>
    </source>
</evidence>
<evidence type="ECO:0000256" key="2">
    <source>
        <dbReference type="ARBA" id="ARBA00005967"/>
    </source>
</evidence>
<dbReference type="AlphaFoldDB" id="A0A179IRV9"/>
<comment type="similarity">
    <text evidence="2">Belongs to the bacterial diacylglycerol kinase family.</text>
</comment>
<feature type="active site" description="Proton acceptor" evidence="15">
    <location>
        <position position="73"/>
    </location>
</feature>
<evidence type="ECO:0000313" key="22">
    <source>
        <dbReference type="Proteomes" id="UP000243024"/>
    </source>
</evidence>
<dbReference type="EMBL" id="JXBB01000001">
    <property type="protein sequence ID" value="OAR05437.1"/>
    <property type="molecule type" value="Genomic_DNA"/>
</dbReference>
<keyword evidence="10 19" id="KW-1133">Transmembrane helix</keyword>
<reference evidence="20" key="2">
    <citation type="journal article" date="2021" name="Microbiology">
        <title>Metagenomic Analysis of the Microbial Community in the Underground Coal Fire Area (Kemerovo Region, Russia) Revealed Predominance of Thermophilic Members of the Phyla Deinococcus-thermus, Aquificae, and Firmicutes.</title>
        <authorList>
            <person name="Kadnikov V."/>
            <person name="Mardanov A.V."/>
            <person name="Beletsky A.V."/>
            <person name="Karnachuk O.V."/>
            <person name="Ravin N.V."/>
        </authorList>
    </citation>
    <scope>NUCLEOTIDE SEQUENCE</scope>
    <source>
        <strain evidence="20">RBS10-49</strain>
    </source>
</reference>
<keyword evidence="18" id="KW-0479">Metal-binding</keyword>
<dbReference type="GO" id="GO:0008654">
    <property type="term" value="P:phospholipid biosynthetic process"/>
    <property type="evidence" value="ECO:0007669"/>
    <property type="project" value="UniProtKB-KW"/>
</dbReference>
<feature type="binding site" evidence="18">
    <location>
        <position position="80"/>
    </location>
    <ligand>
        <name>a divalent metal cation</name>
        <dbReference type="ChEBI" id="CHEBI:60240"/>
    </ligand>
</feature>
<comment type="cofactor">
    <cofactor evidence="18">
        <name>Mg(2+)</name>
        <dbReference type="ChEBI" id="CHEBI:18420"/>
    </cofactor>
    <text evidence="18">Mn(2+), Zn(2+), Cd(2+) and Co(2+) support activity to lesser extents.</text>
</comment>
<keyword evidence="7 17" id="KW-0547">Nucleotide-binding</keyword>
<evidence type="ECO:0000256" key="10">
    <source>
        <dbReference type="ARBA" id="ARBA00022989"/>
    </source>
</evidence>
<feature type="binding site" evidence="16">
    <location>
        <position position="73"/>
    </location>
    <ligand>
        <name>substrate</name>
    </ligand>
</feature>
<dbReference type="PANTHER" id="PTHR34299">
    <property type="entry name" value="DIACYLGLYCEROL KINASE"/>
    <property type="match status" value="1"/>
</dbReference>
<dbReference type="GO" id="GO:0046872">
    <property type="term" value="F:metal ion binding"/>
    <property type="evidence" value="ECO:0007669"/>
    <property type="project" value="UniProtKB-KW"/>
</dbReference>
<evidence type="ECO:0000256" key="17">
    <source>
        <dbReference type="PIRSR" id="PIRSR600829-3"/>
    </source>
</evidence>
<keyword evidence="9 17" id="KW-0067">ATP-binding</keyword>
<dbReference type="CDD" id="cd14265">
    <property type="entry name" value="UDPK_IM_like"/>
    <property type="match status" value="1"/>
</dbReference>
<keyword evidence="12 19" id="KW-0472">Membrane</keyword>
<dbReference type="EMBL" id="JAHHQF010000071">
    <property type="protein sequence ID" value="MBT9282977.1"/>
    <property type="molecule type" value="Genomic_DNA"/>
</dbReference>
<feature type="binding site" evidence="16">
    <location>
        <position position="102"/>
    </location>
    <ligand>
        <name>substrate</name>
    </ligand>
</feature>
<evidence type="ECO:0000256" key="13">
    <source>
        <dbReference type="ARBA" id="ARBA00023209"/>
    </source>
</evidence>
<dbReference type="Pfam" id="PF01219">
    <property type="entry name" value="DAGK_prokar"/>
    <property type="match status" value="1"/>
</dbReference>
<keyword evidence="22" id="KW-1185">Reference proteome</keyword>
<evidence type="ECO:0000256" key="5">
    <source>
        <dbReference type="ARBA" id="ARBA00022679"/>
    </source>
</evidence>
<keyword evidence="13" id="KW-0594">Phospholipid biosynthesis</keyword>
<evidence type="ECO:0000313" key="20">
    <source>
        <dbReference type="EMBL" id="MBT9282977.1"/>
    </source>
</evidence>
<evidence type="ECO:0000256" key="16">
    <source>
        <dbReference type="PIRSR" id="PIRSR600829-2"/>
    </source>
</evidence>
<keyword evidence="6 19" id="KW-0812">Transmembrane</keyword>
<feature type="binding site" evidence="17">
    <location>
        <begin position="98"/>
        <end position="99"/>
    </location>
    <ligand>
        <name>ATP</name>
        <dbReference type="ChEBI" id="CHEBI:30616"/>
    </ligand>
</feature>
<keyword evidence="11" id="KW-0443">Lipid metabolism</keyword>
<dbReference type="InterPro" id="IPR000829">
    <property type="entry name" value="DAGK"/>
</dbReference>
<dbReference type="STRING" id="1484.SA87_11110"/>
<keyword evidence="18" id="KW-0460">Magnesium</keyword>
<evidence type="ECO:0000256" key="7">
    <source>
        <dbReference type="ARBA" id="ARBA00022741"/>
    </source>
</evidence>
<feature type="transmembrane region" description="Helical" evidence="19">
    <location>
        <begin position="205"/>
        <end position="229"/>
    </location>
</feature>
<dbReference type="GO" id="GO:0005886">
    <property type="term" value="C:plasma membrane"/>
    <property type="evidence" value="ECO:0007669"/>
    <property type="project" value="UniProtKB-SubCell"/>
</dbReference>
<evidence type="ECO:0000256" key="9">
    <source>
        <dbReference type="ARBA" id="ARBA00022840"/>
    </source>
</evidence>
<keyword evidence="4" id="KW-0444">Lipid biosynthesis</keyword>
<evidence type="ECO:0000256" key="18">
    <source>
        <dbReference type="PIRSR" id="PIRSR600829-4"/>
    </source>
</evidence>
<reference evidence="21 22" key="1">
    <citation type="submission" date="2015-09" db="EMBL/GenBank/DDBJ databases">
        <title>Draft genome sequence of Hydrogenibacillus schlegelii DSM 2000.</title>
        <authorList>
            <person name="Hemp J."/>
        </authorList>
    </citation>
    <scope>NUCLEOTIDE SEQUENCE [LARGE SCALE GENOMIC DNA]</scope>
    <source>
        <strain evidence="21 22">MA 48</strain>
    </source>
</reference>
<dbReference type="Proteomes" id="UP000748108">
    <property type="component" value="Unassembled WGS sequence"/>
</dbReference>
<evidence type="ECO:0000256" key="1">
    <source>
        <dbReference type="ARBA" id="ARBA00004651"/>
    </source>
</evidence>
<dbReference type="GO" id="GO:0005524">
    <property type="term" value="F:ATP binding"/>
    <property type="evidence" value="ECO:0007669"/>
    <property type="project" value="UniProtKB-KW"/>
</dbReference>
<dbReference type="Proteomes" id="UP000243024">
    <property type="component" value="Unassembled WGS sequence"/>
</dbReference>
<gene>
    <name evidence="20" type="ORF">KM312_10100</name>
    <name evidence="21" type="ORF">SA87_11110</name>
</gene>
<keyword evidence="5" id="KW-0808">Transferase</keyword>
<evidence type="ECO:0000256" key="12">
    <source>
        <dbReference type="ARBA" id="ARBA00023136"/>
    </source>
</evidence>
<feature type="transmembrane region" description="Helical" evidence="19">
    <location>
        <begin position="37"/>
        <end position="54"/>
    </location>
</feature>
<feature type="transmembrane region" description="Helical" evidence="19">
    <location>
        <begin position="137"/>
        <end position="154"/>
    </location>
</feature>
<dbReference type="PANTHER" id="PTHR34299:SF1">
    <property type="entry name" value="DIACYLGLYCEROL KINASE"/>
    <property type="match status" value="1"/>
</dbReference>
<dbReference type="RefSeq" id="WP_066197468.1">
    <property type="nucleotide sequence ID" value="NZ_CBCSAS010000020.1"/>
</dbReference>
<evidence type="ECO:0000256" key="4">
    <source>
        <dbReference type="ARBA" id="ARBA00022516"/>
    </source>
</evidence>
<sequence>MRSGAAPPPEGRRFIQSVGHAVRGIYTAFRDEPNMRIHGWMAAFAVGLGAAVGLTPARWLLLAGTILGVWFAELMNTAVERAVDHAGAHRSEAARTAKDAASAAVLLSALWSVAVGFFLFYAPLIDLAAALRQSAGGRQWGAFALLGFVGYGLFARLRPAARLSPALGLFFAASALAFWGAWLPPVNMLTFVLPPLAAVFTRRSAGTWAALAAWATLFGFAGWAAPFWWPR</sequence>
<dbReference type="InterPro" id="IPR036945">
    <property type="entry name" value="DAGK_sf"/>
</dbReference>
<proteinExistence type="inferred from homology"/>
<keyword evidence="8 20" id="KW-0418">Kinase</keyword>
<feature type="binding site" evidence="17">
    <location>
        <position position="13"/>
    </location>
    <ligand>
        <name>ATP</name>
        <dbReference type="ChEBI" id="CHEBI:30616"/>
    </ligand>
</feature>
<keyword evidence="14" id="KW-1208">Phospholipid metabolism</keyword>
<keyword evidence="3" id="KW-1003">Cell membrane</keyword>
<dbReference type="InterPro" id="IPR033717">
    <property type="entry name" value="UDPK"/>
</dbReference>